<proteinExistence type="predicted"/>
<sequence>MSIEYPNSDEFQNRLQSVLRTLYLIFNKGYSMEGLEKEIRKSFCLESIHLCSLLLETEISIHSDVYGLLSLFCF</sequence>
<reference evidence="3" key="1">
    <citation type="journal article" date="2019" name="Microbiol. Immunol.">
        <title>Molecular and phenotypic characterization of Leptospira johnsonii sp. nov., Leptospira ellinghausenii sp. nov. and Leptospira ryugenii sp. nov. isolated from soil and water in Japan.</title>
        <authorList>
            <person name="Masuzawa T."/>
            <person name="Saito M."/>
            <person name="Nakao R."/>
            <person name="Nikaido Y."/>
            <person name="Matsumoto M."/>
            <person name="Ogawa M."/>
            <person name="Yokoyama M."/>
            <person name="Hidaka Y."/>
            <person name="Tomita J."/>
            <person name="Sakakibara K."/>
            <person name="Suzuki K."/>
            <person name="Yasuda S."/>
            <person name="Sato H."/>
            <person name="Yamaguchi M."/>
            <person name="Yoshida S.I."/>
            <person name="Koizumi N."/>
            <person name="Kawamura Y."/>
        </authorList>
    </citation>
    <scope>NUCLEOTIDE SEQUENCE [LARGE SCALE GENOMIC DNA]</scope>
    <source>
        <strain evidence="3">E18</strain>
    </source>
</reference>
<evidence type="ECO:0000313" key="3">
    <source>
        <dbReference type="Proteomes" id="UP000245206"/>
    </source>
</evidence>
<keyword evidence="3" id="KW-1185">Reference proteome</keyword>
<accession>A0A2P2D7Y7</accession>
<evidence type="ECO:0000313" key="2">
    <source>
        <dbReference type="EMBL" id="GBF40746.1"/>
    </source>
</evidence>
<comment type="caution">
    <text evidence="2">The sequence shown here is derived from an EMBL/GenBank/DDBJ whole genome shotgun (WGS) entry which is preliminary data.</text>
</comment>
<evidence type="ECO:0000259" key="1">
    <source>
        <dbReference type="Pfam" id="PF20239"/>
    </source>
</evidence>
<name>A0A2P2D7Y7_9LEPT</name>
<organism evidence="2 3">
    <name type="scientific">Leptospira ellinghausenii</name>
    <dbReference type="NCBI Taxonomy" id="1917822"/>
    <lineage>
        <taxon>Bacteria</taxon>
        <taxon>Pseudomonadati</taxon>
        <taxon>Spirochaetota</taxon>
        <taxon>Spirochaetia</taxon>
        <taxon>Leptospirales</taxon>
        <taxon>Leptospiraceae</taxon>
        <taxon>Leptospira</taxon>
    </lineage>
</organism>
<protein>
    <recommendedName>
        <fullName evidence="1">DUF6596 domain-containing protein</fullName>
    </recommendedName>
</protein>
<dbReference type="PANTHER" id="PTHR47756:SF2">
    <property type="entry name" value="BLL6612 PROTEIN"/>
    <property type="match status" value="1"/>
</dbReference>
<dbReference type="OrthoDB" id="9780299at2"/>
<dbReference type="Proteomes" id="UP000245206">
    <property type="component" value="Unassembled WGS sequence"/>
</dbReference>
<dbReference type="Pfam" id="PF20239">
    <property type="entry name" value="DUF6596"/>
    <property type="match status" value="1"/>
</dbReference>
<dbReference type="RefSeq" id="WP_108958037.1">
    <property type="nucleotide sequence ID" value="NZ_BFAZ01000001.1"/>
</dbReference>
<feature type="domain" description="DUF6596" evidence="1">
    <location>
        <begin position="14"/>
        <end position="74"/>
    </location>
</feature>
<dbReference type="AlphaFoldDB" id="A0A2P2D7Y7"/>
<dbReference type="InterPro" id="IPR046531">
    <property type="entry name" value="DUF6596"/>
</dbReference>
<dbReference type="EMBL" id="BFAZ01000001">
    <property type="protein sequence ID" value="GBF40746.1"/>
    <property type="molecule type" value="Genomic_DNA"/>
</dbReference>
<dbReference type="PANTHER" id="PTHR47756">
    <property type="entry name" value="BLL6612 PROTEIN-RELATED"/>
    <property type="match status" value="1"/>
</dbReference>
<gene>
    <name evidence="2" type="ORF">LPTSP2_00110</name>
</gene>